<dbReference type="AlphaFoldDB" id="A0A1H9CF88"/>
<dbReference type="STRING" id="867345.SAMN05421693_11378"/>
<organism evidence="1 2">
    <name type="scientific">Ectothiorhodospira magna</name>
    <dbReference type="NCBI Taxonomy" id="867345"/>
    <lineage>
        <taxon>Bacteria</taxon>
        <taxon>Pseudomonadati</taxon>
        <taxon>Pseudomonadota</taxon>
        <taxon>Gammaproteobacteria</taxon>
        <taxon>Chromatiales</taxon>
        <taxon>Ectothiorhodospiraceae</taxon>
        <taxon>Ectothiorhodospira</taxon>
    </lineage>
</organism>
<name>A0A1H9CF88_9GAMM</name>
<dbReference type="EMBL" id="FOFO01000013">
    <property type="protein sequence ID" value="SEP99910.1"/>
    <property type="molecule type" value="Genomic_DNA"/>
</dbReference>
<keyword evidence="2" id="KW-1185">Reference proteome</keyword>
<evidence type="ECO:0000313" key="1">
    <source>
        <dbReference type="EMBL" id="SEP99910.1"/>
    </source>
</evidence>
<evidence type="ECO:0000313" key="2">
    <source>
        <dbReference type="Proteomes" id="UP000199496"/>
    </source>
</evidence>
<gene>
    <name evidence="1" type="ORF">SAMN05421693_11378</name>
</gene>
<sequence>MTDYDSYYSERAFWAKVGNVPAGCGLLHSNRSNQTVIPYLISRAYCPSLLHSCPEGETHHVYTAVMAGQGLTTVGRPVRAGSVTG</sequence>
<dbReference type="Proteomes" id="UP000199496">
    <property type="component" value="Unassembled WGS sequence"/>
</dbReference>
<protein>
    <submittedName>
        <fullName evidence="1">Uncharacterized protein</fullName>
    </submittedName>
</protein>
<proteinExistence type="predicted"/>
<accession>A0A1H9CF88</accession>
<reference evidence="1 2" key="1">
    <citation type="submission" date="2016-10" db="EMBL/GenBank/DDBJ databases">
        <authorList>
            <person name="de Groot N.N."/>
        </authorList>
    </citation>
    <scope>NUCLEOTIDE SEQUENCE [LARGE SCALE GENOMIC DNA]</scope>
    <source>
        <strain evidence="1 2">B7-7</strain>
    </source>
</reference>